<dbReference type="GO" id="GO:0009231">
    <property type="term" value="P:riboflavin biosynthetic process"/>
    <property type="evidence" value="ECO:0007669"/>
    <property type="project" value="TreeGrafter"/>
</dbReference>
<dbReference type="Gene3D" id="1.20.120.1600">
    <property type="match status" value="1"/>
</dbReference>
<dbReference type="AlphaFoldDB" id="A0A553JEA7"/>
<evidence type="ECO:0000256" key="3">
    <source>
        <dbReference type="ARBA" id="ARBA00022842"/>
    </source>
</evidence>
<dbReference type="Proteomes" id="UP000318126">
    <property type="component" value="Unassembled WGS sequence"/>
</dbReference>
<accession>A0A553JEA7</accession>
<dbReference type="Gene3D" id="3.40.50.1000">
    <property type="entry name" value="HAD superfamily/HAD-like"/>
    <property type="match status" value="1"/>
</dbReference>
<dbReference type="OrthoDB" id="367448at2"/>
<keyword evidence="3" id="KW-0460">Magnesium</keyword>
<name>A0A553JEA7_SHEHA</name>
<dbReference type="PANTHER" id="PTHR46470">
    <property type="entry name" value="N-ACYLNEURAMINATE-9-PHOSPHATASE"/>
    <property type="match status" value="1"/>
</dbReference>
<sequence>MIRSYINLTKIDAISFDLDDTLYDNTPIILKAESELERFLHHAYPLTIKLKRTDWLTLKRNLLKVRPELCHDTGLARVAMLTQGLCQLGYSIKEAEAGGHKGLHCFLAHRSGFTVSKPVLILLEALAQKYTLIGITNGNVDAERIGLGSLFDFVLSPGEGVRMKPAPDMFNMAMERLNISPESLLHVGDSHSSDVMGARLAGCQSIWLTPGFGSTEAGVAKGSLPHLEISSIEDLKFLI</sequence>
<dbReference type="SFLD" id="SFLDG01129">
    <property type="entry name" value="C1.5:_HAD__Beta-PGM__Phosphata"/>
    <property type="match status" value="1"/>
</dbReference>
<comment type="cofactor">
    <cofactor evidence="1">
        <name>Mg(2+)</name>
        <dbReference type="ChEBI" id="CHEBI:18420"/>
    </cofactor>
</comment>
<dbReference type="EMBL" id="VKGK01000056">
    <property type="protein sequence ID" value="TRY10750.1"/>
    <property type="molecule type" value="Genomic_DNA"/>
</dbReference>
<evidence type="ECO:0000256" key="1">
    <source>
        <dbReference type="ARBA" id="ARBA00001946"/>
    </source>
</evidence>
<keyword evidence="5" id="KW-1185">Reference proteome</keyword>
<protein>
    <submittedName>
        <fullName evidence="4">HAD-IA family hydrolase</fullName>
    </submittedName>
</protein>
<dbReference type="PRINTS" id="PR00413">
    <property type="entry name" value="HADHALOGNASE"/>
</dbReference>
<dbReference type="GO" id="GO:0016787">
    <property type="term" value="F:hydrolase activity"/>
    <property type="evidence" value="ECO:0007669"/>
    <property type="project" value="UniProtKB-KW"/>
</dbReference>
<dbReference type="InterPro" id="IPR036412">
    <property type="entry name" value="HAD-like_sf"/>
</dbReference>
<dbReference type="NCBIfam" id="TIGR01509">
    <property type="entry name" value="HAD-SF-IA-v3"/>
    <property type="match status" value="1"/>
</dbReference>
<dbReference type="NCBIfam" id="TIGR01549">
    <property type="entry name" value="HAD-SF-IA-v1"/>
    <property type="match status" value="1"/>
</dbReference>
<keyword evidence="2 4" id="KW-0378">Hydrolase</keyword>
<dbReference type="SUPFAM" id="SSF56784">
    <property type="entry name" value="HAD-like"/>
    <property type="match status" value="1"/>
</dbReference>
<dbReference type="PANTHER" id="PTHR46470:SF4">
    <property type="entry name" value="5-AMINO-6-(5-PHOSPHO-D-RIBITYLAMINO)URACIL PHOSPHATASE YIGB"/>
    <property type="match status" value="1"/>
</dbReference>
<reference evidence="5" key="1">
    <citation type="submission" date="2019-07" db="EMBL/GenBank/DDBJ databases">
        <title>Shewanella sp. YLB-08 draft genomic sequence.</title>
        <authorList>
            <person name="Yu L."/>
        </authorList>
    </citation>
    <scope>NUCLEOTIDE SEQUENCE [LARGE SCALE GENOMIC DNA]</scope>
    <source>
        <strain evidence="5">JCM 20706</strain>
    </source>
</reference>
<comment type="caution">
    <text evidence="4">The sequence shown here is derived from an EMBL/GenBank/DDBJ whole genome shotgun (WGS) entry which is preliminary data.</text>
</comment>
<dbReference type="InterPro" id="IPR051400">
    <property type="entry name" value="HAD-like_hydrolase"/>
</dbReference>
<dbReference type="InterPro" id="IPR023214">
    <property type="entry name" value="HAD_sf"/>
</dbReference>
<dbReference type="Pfam" id="PF00702">
    <property type="entry name" value="Hydrolase"/>
    <property type="match status" value="1"/>
</dbReference>
<evidence type="ECO:0000313" key="5">
    <source>
        <dbReference type="Proteomes" id="UP000318126"/>
    </source>
</evidence>
<evidence type="ECO:0000313" key="4">
    <source>
        <dbReference type="EMBL" id="TRY10750.1"/>
    </source>
</evidence>
<dbReference type="SFLD" id="SFLDS00003">
    <property type="entry name" value="Haloacid_Dehalogenase"/>
    <property type="match status" value="1"/>
</dbReference>
<evidence type="ECO:0000256" key="2">
    <source>
        <dbReference type="ARBA" id="ARBA00022801"/>
    </source>
</evidence>
<proteinExistence type="predicted"/>
<dbReference type="InterPro" id="IPR006439">
    <property type="entry name" value="HAD-SF_hydro_IA"/>
</dbReference>
<gene>
    <name evidence="4" type="ORF">FN961_25005</name>
</gene>
<organism evidence="4 5">
    <name type="scientific">Shewanella hanedai</name>
    <name type="common">Alteromonas hanedai</name>
    <dbReference type="NCBI Taxonomy" id="25"/>
    <lineage>
        <taxon>Bacteria</taxon>
        <taxon>Pseudomonadati</taxon>
        <taxon>Pseudomonadota</taxon>
        <taxon>Gammaproteobacteria</taxon>
        <taxon>Alteromonadales</taxon>
        <taxon>Shewanellaceae</taxon>
        <taxon>Shewanella</taxon>
    </lineage>
</organism>